<reference evidence="4" key="1">
    <citation type="submission" date="2019-04" db="EMBL/GenBank/DDBJ databases">
        <title>Genome assembly of Zosterops borbonicus 15179.</title>
        <authorList>
            <person name="Leroy T."/>
            <person name="Anselmetti Y."/>
            <person name="Tilak M.-K."/>
            <person name="Nabholz B."/>
        </authorList>
    </citation>
    <scope>NUCLEOTIDE SEQUENCE</scope>
    <source>
        <strain evidence="4">HGM_15179</strain>
        <tissue evidence="4">Muscle</tissue>
    </source>
</reference>
<dbReference type="InterPro" id="IPR043502">
    <property type="entry name" value="DNA/RNA_pol_sf"/>
</dbReference>
<evidence type="ECO:0000313" key="4">
    <source>
        <dbReference type="EMBL" id="TRZ09701.1"/>
    </source>
</evidence>
<name>A0A8K1G0Z3_9PASS</name>
<dbReference type="Gene3D" id="3.30.70.270">
    <property type="match status" value="1"/>
</dbReference>
<comment type="similarity">
    <text evidence="1">Belongs to the beta type-B retroviral polymerase family. HERV class-II K(HML-2) pol subfamily.</text>
</comment>
<dbReference type="Pfam" id="PF00078">
    <property type="entry name" value="RVT_1"/>
    <property type="match status" value="1"/>
</dbReference>
<proteinExistence type="inferred from homology"/>
<sequence length="187" mass="21988">MVVKIMRLTEIDIKEIDLRLWAREGETANLDIPPIKVEMKEGTTNIRVKQYPVSQEARQGLARHQETINRRYTQTMHSPHNTPILAVKKSEGKYRLVQDLREVNERTVTRHPIVPNPYTLLSQIPREHAWFTTIDLKDALLVCPLAEECREWFTFEWEDLGKRRKQQLRWTCLPQGFTESPNLFGLA</sequence>
<dbReference type="Proteomes" id="UP000796761">
    <property type="component" value="Unassembled WGS sequence"/>
</dbReference>
<dbReference type="InterPro" id="IPR051320">
    <property type="entry name" value="Viral_Replic_Matur_Polypro"/>
</dbReference>
<dbReference type="EC" id="3.1.26.4" evidence="2"/>
<dbReference type="PANTHER" id="PTHR33064">
    <property type="entry name" value="POL PROTEIN"/>
    <property type="match status" value="1"/>
</dbReference>
<dbReference type="InterPro" id="IPR000477">
    <property type="entry name" value="RT_dom"/>
</dbReference>
<keyword evidence="5" id="KW-1185">Reference proteome</keyword>
<dbReference type="AlphaFoldDB" id="A0A8K1G0Z3"/>
<dbReference type="SUPFAM" id="SSF56672">
    <property type="entry name" value="DNA/RNA polymerases"/>
    <property type="match status" value="1"/>
</dbReference>
<accession>A0A8K1G0Z3</accession>
<dbReference type="OrthoDB" id="9113925at2759"/>
<feature type="domain" description="Reverse transcriptase" evidence="3">
    <location>
        <begin position="68"/>
        <end position="187"/>
    </location>
</feature>
<organism evidence="4 5">
    <name type="scientific">Zosterops borbonicus</name>
    <dbReference type="NCBI Taxonomy" id="364589"/>
    <lineage>
        <taxon>Eukaryota</taxon>
        <taxon>Metazoa</taxon>
        <taxon>Chordata</taxon>
        <taxon>Craniata</taxon>
        <taxon>Vertebrata</taxon>
        <taxon>Euteleostomi</taxon>
        <taxon>Archelosauria</taxon>
        <taxon>Archosauria</taxon>
        <taxon>Dinosauria</taxon>
        <taxon>Saurischia</taxon>
        <taxon>Theropoda</taxon>
        <taxon>Coelurosauria</taxon>
        <taxon>Aves</taxon>
        <taxon>Neognathae</taxon>
        <taxon>Neoaves</taxon>
        <taxon>Telluraves</taxon>
        <taxon>Australaves</taxon>
        <taxon>Passeriformes</taxon>
        <taxon>Sylvioidea</taxon>
        <taxon>Zosteropidae</taxon>
        <taxon>Zosterops</taxon>
    </lineage>
</organism>
<evidence type="ECO:0000256" key="2">
    <source>
        <dbReference type="ARBA" id="ARBA00012180"/>
    </source>
</evidence>
<dbReference type="InterPro" id="IPR043128">
    <property type="entry name" value="Rev_trsase/Diguanyl_cyclase"/>
</dbReference>
<evidence type="ECO:0000313" key="5">
    <source>
        <dbReference type="Proteomes" id="UP000796761"/>
    </source>
</evidence>
<dbReference type="PANTHER" id="PTHR33064:SF38">
    <property type="entry name" value="LRRGT00076-LIKE"/>
    <property type="match status" value="1"/>
</dbReference>
<gene>
    <name evidence="4" type="ORF">HGM15179_017403</name>
</gene>
<dbReference type="PROSITE" id="PS50878">
    <property type="entry name" value="RT_POL"/>
    <property type="match status" value="1"/>
</dbReference>
<dbReference type="EMBL" id="SWJQ01001011">
    <property type="protein sequence ID" value="TRZ09701.1"/>
    <property type="molecule type" value="Genomic_DNA"/>
</dbReference>
<evidence type="ECO:0000259" key="3">
    <source>
        <dbReference type="PROSITE" id="PS50878"/>
    </source>
</evidence>
<comment type="caution">
    <text evidence="4">The sequence shown here is derived from an EMBL/GenBank/DDBJ whole genome shotgun (WGS) entry which is preliminary data.</text>
</comment>
<evidence type="ECO:0000256" key="1">
    <source>
        <dbReference type="ARBA" id="ARBA00010879"/>
    </source>
</evidence>
<dbReference type="Gene3D" id="3.10.10.10">
    <property type="entry name" value="HIV Type 1 Reverse Transcriptase, subunit A, domain 1"/>
    <property type="match status" value="1"/>
</dbReference>
<protein>
    <recommendedName>
        <fullName evidence="2">ribonuclease H</fullName>
        <ecNumber evidence="2">3.1.26.4</ecNumber>
    </recommendedName>
</protein>
<dbReference type="GO" id="GO:0004523">
    <property type="term" value="F:RNA-DNA hybrid ribonuclease activity"/>
    <property type="evidence" value="ECO:0007669"/>
    <property type="project" value="UniProtKB-EC"/>
</dbReference>